<accession>A0A9Q1JYK4</accession>
<protein>
    <submittedName>
        <fullName evidence="1">Uncharacterized protein</fullName>
    </submittedName>
</protein>
<organism evidence="1 2">
    <name type="scientific">Carnegiea gigantea</name>
    <dbReference type="NCBI Taxonomy" id="171969"/>
    <lineage>
        <taxon>Eukaryota</taxon>
        <taxon>Viridiplantae</taxon>
        <taxon>Streptophyta</taxon>
        <taxon>Embryophyta</taxon>
        <taxon>Tracheophyta</taxon>
        <taxon>Spermatophyta</taxon>
        <taxon>Magnoliopsida</taxon>
        <taxon>eudicotyledons</taxon>
        <taxon>Gunneridae</taxon>
        <taxon>Pentapetalae</taxon>
        <taxon>Caryophyllales</taxon>
        <taxon>Cactineae</taxon>
        <taxon>Cactaceae</taxon>
        <taxon>Cactoideae</taxon>
        <taxon>Echinocereeae</taxon>
        <taxon>Carnegiea</taxon>
    </lineage>
</organism>
<keyword evidence="2" id="KW-1185">Reference proteome</keyword>
<evidence type="ECO:0000313" key="1">
    <source>
        <dbReference type="EMBL" id="KAJ8433490.1"/>
    </source>
</evidence>
<name>A0A9Q1JYK4_9CARY</name>
<evidence type="ECO:0000313" key="2">
    <source>
        <dbReference type="Proteomes" id="UP001153076"/>
    </source>
</evidence>
<gene>
    <name evidence="1" type="ORF">Cgig2_018024</name>
</gene>
<dbReference type="AlphaFoldDB" id="A0A9Q1JYK4"/>
<reference evidence="1" key="1">
    <citation type="submission" date="2022-04" db="EMBL/GenBank/DDBJ databases">
        <title>Carnegiea gigantea Genome sequencing and assembly v2.</title>
        <authorList>
            <person name="Copetti D."/>
            <person name="Sanderson M.J."/>
            <person name="Burquez A."/>
            <person name="Wojciechowski M.F."/>
        </authorList>
    </citation>
    <scope>NUCLEOTIDE SEQUENCE</scope>
    <source>
        <strain evidence="1">SGP5-SGP5p</strain>
        <tissue evidence="1">Aerial part</tissue>
    </source>
</reference>
<sequence>MGGVLEEWGNGKVKYKGGSRRYVLAKEVMGMEEVHRMVKETVGSDKSEQKVWYRLKYNQQMLRPIEGDMDAGFDCMRPLYVPCWVGDSGRSTGYTQHQCLANPSIMLTVNTCTVDMCLQVGGISAAGRDYTINCSPVVHEHVHPGLAQYLPWYSMPAQWVCARELGKISAAGREYILNCNPAGHTTYTKSWNFFHMLSLR</sequence>
<dbReference type="EMBL" id="JAKOGI010000534">
    <property type="protein sequence ID" value="KAJ8433490.1"/>
    <property type="molecule type" value="Genomic_DNA"/>
</dbReference>
<comment type="caution">
    <text evidence="1">The sequence shown here is derived from an EMBL/GenBank/DDBJ whole genome shotgun (WGS) entry which is preliminary data.</text>
</comment>
<dbReference type="Proteomes" id="UP001153076">
    <property type="component" value="Unassembled WGS sequence"/>
</dbReference>
<proteinExistence type="predicted"/>